<dbReference type="GO" id="GO:0006508">
    <property type="term" value="P:proteolysis"/>
    <property type="evidence" value="ECO:0007669"/>
    <property type="project" value="UniProtKB-KW"/>
</dbReference>
<evidence type="ECO:0000256" key="7">
    <source>
        <dbReference type="PROSITE-ProRule" id="PRU01240"/>
    </source>
</evidence>
<comment type="similarity">
    <text evidence="1 7">Belongs to the peptidase S8 family.</text>
</comment>
<proteinExistence type="inferred from homology"/>
<dbReference type="Gene3D" id="3.50.30.30">
    <property type="match status" value="1"/>
</dbReference>
<dbReference type="AlphaFoldDB" id="A0ABD3BIR1"/>
<feature type="active site" description="Charge relay system" evidence="6 7">
    <location>
        <position position="148"/>
    </location>
</feature>
<name>A0ABD3BIR1_9LAMI</name>
<dbReference type="Pfam" id="PF05922">
    <property type="entry name" value="Inhibitor_I9"/>
    <property type="match status" value="1"/>
</dbReference>
<dbReference type="InterPro" id="IPR015500">
    <property type="entry name" value="Peptidase_S8_subtilisin-rel"/>
</dbReference>
<feature type="domain" description="Peptidase S8/S53" evidence="9">
    <location>
        <begin position="139"/>
        <end position="621"/>
    </location>
</feature>
<feature type="signal peptide" evidence="8">
    <location>
        <begin position="1"/>
        <end position="21"/>
    </location>
</feature>
<evidence type="ECO:0000259" key="10">
    <source>
        <dbReference type="Pfam" id="PF02225"/>
    </source>
</evidence>
<feature type="domain" description="Inhibitor I9" evidence="11">
    <location>
        <begin position="26"/>
        <end position="102"/>
    </location>
</feature>
<dbReference type="PRINTS" id="PR00723">
    <property type="entry name" value="SUBTILISIN"/>
</dbReference>
<keyword evidence="5 7" id="KW-0720">Serine protease</keyword>
<dbReference type="CDD" id="cd04852">
    <property type="entry name" value="Peptidases_S8_3"/>
    <property type="match status" value="1"/>
</dbReference>
<dbReference type="GO" id="GO:0004252">
    <property type="term" value="F:serine-type endopeptidase activity"/>
    <property type="evidence" value="ECO:0007669"/>
    <property type="project" value="UniProtKB-UniRule"/>
</dbReference>
<keyword evidence="4 7" id="KW-0378">Hydrolase</keyword>
<dbReference type="InterPro" id="IPR041469">
    <property type="entry name" value="Subtilisin-like_FN3"/>
</dbReference>
<gene>
    <name evidence="13" type="ORF">CASFOL_039360</name>
</gene>
<dbReference type="FunFam" id="3.40.50.200:FF:000006">
    <property type="entry name" value="Subtilisin-like protease SBT1.5"/>
    <property type="match status" value="1"/>
</dbReference>
<dbReference type="Pfam" id="PF17766">
    <property type="entry name" value="fn3_6"/>
    <property type="match status" value="1"/>
</dbReference>
<dbReference type="FunFam" id="3.30.70.80:FF:000002">
    <property type="entry name" value="Subtilisin-like protease SBT5.3"/>
    <property type="match status" value="1"/>
</dbReference>
<evidence type="ECO:0000256" key="6">
    <source>
        <dbReference type="PIRSR" id="PIRSR615500-1"/>
    </source>
</evidence>
<dbReference type="InterPro" id="IPR036852">
    <property type="entry name" value="Peptidase_S8/S53_dom_sf"/>
</dbReference>
<dbReference type="InterPro" id="IPR045051">
    <property type="entry name" value="SBT"/>
</dbReference>
<evidence type="ECO:0000313" key="14">
    <source>
        <dbReference type="Proteomes" id="UP001632038"/>
    </source>
</evidence>
<evidence type="ECO:0000256" key="5">
    <source>
        <dbReference type="ARBA" id="ARBA00022825"/>
    </source>
</evidence>
<dbReference type="CDD" id="cd02120">
    <property type="entry name" value="PA_subtilisin_like"/>
    <property type="match status" value="1"/>
</dbReference>
<evidence type="ECO:0000259" key="11">
    <source>
        <dbReference type="Pfam" id="PF05922"/>
    </source>
</evidence>
<reference evidence="14" key="1">
    <citation type="journal article" date="2024" name="IScience">
        <title>Strigolactones Initiate the Formation of Haustorium-like Structures in Castilleja.</title>
        <authorList>
            <person name="Buerger M."/>
            <person name="Peterson D."/>
            <person name="Chory J."/>
        </authorList>
    </citation>
    <scope>NUCLEOTIDE SEQUENCE [LARGE SCALE GENOMIC DNA]</scope>
</reference>
<dbReference type="Gene3D" id="3.30.70.80">
    <property type="entry name" value="Peptidase S8 propeptide/proteinase inhibitor I9"/>
    <property type="match status" value="1"/>
</dbReference>
<dbReference type="InterPro" id="IPR010259">
    <property type="entry name" value="S8pro/Inhibitor_I9"/>
</dbReference>
<keyword evidence="2 7" id="KW-0645">Protease</keyword>
<protein>
    <recommendedName>
        <fullName evidence="15">Subtilisin-like protease SBT5.6</fullName>
    </recommendedName>
</protein>
<feature type="domain" description="PA" evidence="10">
    <location>
        <begin position="408"/>
        <end position="477"/>
    </location>
</feature>
<feature type="active site" description="Charge relay system" evidence="6 7">
    <location>
        <position position="222"/>
    </location>
</feature>
<dbReference type="SUPFAM" id="SSF52743">
    <property type="entry name" value="Subtilisin-like"/>
    <property type="match status" value="1"/>
</dbReference>
<sequence length="770" mass="82808">MDNFHLSIFLFLIFFPFLATSIEKKVHIVYLGEHSGLKTALEIEESHHSHLLSVKETEEDAKSSLVYSYKHSINGFAAFLTSHEASKLSEKEEVVSVYPSEPGKYSLHTTRSWEFTGFLEKQGSNNLDKDNLLLKSQYGKNVIIGMLDTGVWPESESFSDEGMDEVPNSWKEKCESGQAFNSSHCNNKIIGARYYLNGYEAYYGSLNNQTLDYRSPRDIQGHGTHTASTTAGRSVSAIGGFAAGTASGGAPLARLAIYKVCWTIPGQEVADGTCFDEDILAGIDDAIADGIDVLSMSIGSNKHVPYDQDSIAIGTRHAAKKDIVVACSAGNNGPGPATVSNLAPWIITVGASSIDRMFPSPVVLGNNDNIMGETVTTYNLENKQYPLAYAGQVVKPDVAKELSGLCLPGSLSPEKAKGKIVLCFRRNGTRVGKGMEVKRAGGIGFILGNSENNGNELSANSHVLPATAVNYDNALKIYNYIKSTKEPTAYIVPAKMVLETKPAPYMAAFSSRGPNTLSPNILKPDITAPGLNILAAWTEASSPTNLAGDNRTVKYNIISGTSMACPHIGGTLALLKGLHPDWSSAAIRSALMTTAGLSDNEGNPITDASGNQADPFQFGSGHFRPDMAADPGLVYDASYTDYLLFLCNSGIKNLNESFICPKKPLSVASLNYPSLAIPGLSGTITVVRTVTNVGISKRIYNVSVKPPKGVSVKISPSTLYFDGAGKKMKFTITVKKESTSRVEKDKYLFGSYMWTDGVHNVRSPMAISLA</sequence>
<dbReference type="FunFam" id="3.50.30.30:FF:000005">
    <property type="entry name" value="subtilisin-like protease SBT1.5"/>
    <property type="match status" value="1"/>
</dbReference>
<evidence type="ECO:0000256" key="2">
    <source>
        <dbReference type="ARBA" id="ARBA00022670"/>
    </source>
</evidence>
<dbReference type="Pfam" id="PF00082">
    <property type="entry name" value="Peptidase_S8"/>
    <property type="match status" value="1"/>
</dbReference>
<dbReference type="PANTHER" id="PTHR10795">
    <property type="entry name" value="PROPROTEIN CONVERTASE SUBTILISIN/KEXIN"/>
    <property type="match status" value="1"/>
</dbReference>
<feature type="active site" description="Charge relay system" evidence="6 7">
    <location>
        <position position="562"/>
    </location>
</feature>
<comment type="caution">
    <text evidence="13">The sequence shown here is derived from an EMBL/GenBank/DDBJ whole genome shotgun (WGS) entry which is preliminary data.</text>
</comment>
<evidence type="ECO:0000256" key="8">
    <source>
        <dbReference type="SAM" id="SignalP"/>
    </source>
</evidence>
<organism evidence="13 14">
    <name type="scientific">Castilleja foliolosa</name>
    <dbReference type="NCBI Taxonomy" id="1961234"/>
    <lineage>
        <taxon>Eukaryota</taxon>
        <taxon>Viridiplantae</taxon>
        <taxon>Streptophyta</taxon>
        <taxon>Embryophyta</taxon>
        <taxon>Tracheophyta</taxon>
        <taxon>Spermatophyta</taxon>
        <taxon>Magnoliopsida</taxon>
        <taxon>eudicotyledons</taxon>
        <taxon>Gunneridae</taxon>
        <taxon>Pentapetalae</taxon>
        <taxon>asterids</taxon>
        <taxon>lamiids</taxon>
        <taxon>Lamiales</taxon>
        <taxon>Orobanchaceae</taxon>
        <taxon>Pedicularideae</taxon>
        <taxon>Castillejinae</taxon>
        <taxon>Castilleja</taxon>
    </lineage>
</organism>
<dbReference type="Pfam" id="PF02225">
    <property type="entry name" value="PA"/>
    <property type="match status" value="1"/>
</dbReference>
<feature type="domain" description="Subtilisin-like protease fibronectin type-III" evidence="12">
    <location>
        <begin position="670"/>
        <end position="767"/>
    </location>
</feature>
<dbReference type="EMBL" id="JAVIJP010000087">
    <property type="protein sequence ID" value="KAL3616966.1"/>
    <property type="molecule type" value="Genomic_DNA"/>
</dbReference>
<evidence type="ECO:0000256" key="4">
    <source>
        <dbReference type="ARBA" id="ARBA00022801"/>
    </source>
</evidence>
<evidence type="ECO:0000256" key="3">
    <source>
        <dbReference type="ARBA" id="ARBA00022729"/>
    </source>
</evidence>
<evidence type="ECO:0000313" key="13">
    <source>
        <dbReference type="EMBL" id="KAL3616966.1"/>
    </source>
</evidence>
<evidence type="ECO:0000259" key="9">
    <source>
        <dbReference type="Pfam" id="PF00082"/>
    </source>
</evidence>
<dbReference type="PROSITE" id="PS51892">
    <property type="entry name" value="SUBTILASE"/>
    <property type="match status" value="1"/>
</dbReference>
<keyword evidence="3 8" id="KW-0732">Signal</keyword>
<dbReference type="InterPro" id="IPR000209">
    <property type="entry name" value="Peptidase_S8/S53_dom"/>
</dbReference>
<dbReference type="Gene3D" id="3.40.50.200">
    <property type="entry name" value="Peptidase S8/S53 domain"/>
    <property type="match status" value="1"/>
</dbReference>
<evidence type="ECO:0008006" key="15">
    <source>
        <dbReference type="Google" id="ProtNLM"/>
    </source>
</evidence>
<feature type="chain" id="PRO_5044774681" description="Subtilisin-like protease SBT5.6" evidence="8">
    <location>
        <begin position="22"/>
        <end position="770"/>
    </location>
</feature>
<accession>A0ABD3BIR1</accession>
<evidence type="ECO:0000259" key="12">
    <source>
        <dbReference type="Pfam" id="PF17766"/>
    </source>
</evidence>
<dbReference type="Gene3D" id="2.60.40.2310">
    <property type="match status" value="1"/>
</dbReference>
<dbReference type="InterPro" id="IPR003137">
    <property type="entry name" value="PA_domain"/>
</dbReference>
<dbReference type="InterPro" id="IPR034197">
    <property type="entry name" value="Peptidases_S8_3"/>
</dbReference>
<keyword evidence="14" id="KW-1185">Reference proteome</keyword>
<dbReference type="InterPro" id="IPR037045">
    <property type="entry name" value="S8pro/Inhibitor_I9_sf"/>
</dbReference>
<dbReference type="Proteomes" id="UP001632038">
    <property type="component" value="Unassembled WGS sequence"/>
</dbReference>
<evidence type="ECO:0000256" key="1">
    <source>
        <dbReference type="ARBA" id="ARBA00011073"/>
    </source>
</evidence>